<dbReference type="AlphaFoldDB" id="A0A310SRI6"/>
<organism evidence="1 2">
    <name type="scientific">Eufriesea mexicana</name>
    <dbReference type="NCBI Taxonomy" id="516756"/>
    <lineage>
        <taxon>Eukaryota</taxon>
        <taxon>Metazoa</taxon>
        <taxon>Ecdysozoa</taxon>
        <taxon>Arthropoda</taxon>
        <taxon>Hexapoda</taxon>
        <taxon>Insecta</taxon>
        <taxon>Pterygota</taxon>
        <taxon>Neoptera</taxon>
        <taxon>Endopterygota</taxon>
        <taxon>Hymenoptera</taxon>
        <taxon>Apocrita</taxon>
        <taxon>Aculeata</taxon>
        <taxon>Apoidea</taxon>
        <taxon>Anthophila</taxon>
        <taxon>Apidae</taxon>
        <taxon>Eufriesea</taxon>
    </lineage>
</organism>
<dbReference type="Proteomes" id="UP000250275">
    <property type="component" value="Unassembled WGS sequence"/>
</dbReference>
<dbReference type="EMBL" id="KQ759874">
    <property type="protein sequence ID" value="OAD62377.1"/>
    <property type="molecule type" value="Genomic_DNA"/>
</dbReference>
<proteinExistence type="predicted"/>
<name>A0A310SRI6_9HYME</name>
<gene>
    <name evidence="1" type="ORF">WN48_07054</name>
</gene>
<evidence type="ECO:0000313" key="2">
    <source>
        <dbReference type="Proteomes" id="UP000250275"/>
    </source>
</evidence>
<evidence type="ECO:0000313" key="1">
    <source>
        <dbReference type="EMBL" id="OAD62377.1"/>
    </source>
</evidence>
<sequence length="69" mass="8014">MLFASKKKTRGRRRFVAQDDPRFARNLMQMSRDVSTSGQENYSSSLAGTILLFLNNNYPTWDIVTLQNR</sequence>
<protein>
    <submittedName>
        <fullName evidence="1">Uncharacterized protein</fullName>
    </submittedName>
</protein>
<accession>A0A310SRI6</accession>
<reference evidence="1 2" key="1">
    <citation type="submission" date="2015-07" db="EMBL/GenBank/DDBJ databases">
        <title>The genome of Eufriesea mexicana.</title>
        <authorList>
            <person name="Pan H."/>
            <person name="Kapheim K."/>
        </authorList>
    </citation>
    <scope>NUCLEOTIDE SEQUENCE [LARGE SCALE GENOMIC DNA]</scope>
    <source>
        <strain evidence="1">0111107269</strain>
        <tissue evidence="1">Whole body</tissue>
    </source>
</reference>
<keyword evidence="2" id="KW-1185">Reference proteome</keyword>